<comment type="caution">
    <text evidence="1">The sequence shown here is derived from an EMBL/GenBank/DDBJ whole genome shotgun (WGS) entry which is preliminary data.</text>
</comment>
<evidence type="ECO:0000313" key="2">
    <source>
        <dbReference type="Proteomes" id="UP000536604"/>
    </source>
</evidence>
<dbReference type="AlphaFoldDB" id="A0A841II57"/>
<protein>
    <submittedName>
        <fullName evidence="1">Uncharacterized protein</fullName>
    </submittedName>
</protein>
<dbReference type="RefSeq" id="WP_221442196.1">
    <property type="nucleotide sequence ID" value="NZ_JACHJO010000001.1"/>
</dbReference>
<accession>A0A841II57</accession>
<sequence>MISIGVVGRIVEGDEVGRFVFVQELPDDPPSYLVHTAADKDFKISGGDEWVEDFSSLVEFFKEGGWTVEWLR</sequence>
<evidence type="ECO:0000313" key="1">
    <source>
        <dbReference type="EMBL" id="MBB6118449.1"/>
    </source>
</evidence>
<name>A0A841II57_9ACTN</name>
<proteinExistence type="predicted"/>
<reference evidence="1 2" key="1">
    <citation type="submission" date="2020-08" db="EMBL/GenBank/DDBJ databases">
        <title>Genomic Encyclopedia of Type Strains, Phase III (KMG-III): the genomes of soil and plant-associated and newly described type strains.</title>
        <authorList>
            <person name="Whitman W."/>
        </authorList>
    </citation>
    <scope>NUCLEOTIDE SEQUENCE [LARGE SCALE GENOMIC DNA]</scope>
    <source>
        <strain evidence="1 2">CECT 8712</strain>
    </source>
</reference>
<keyword evidence="2" id="KW-1185">Reference proteome</keyword>
<dbReference type="Proteomes" id="UP000536604">
    <property type="component" value="Unassembled WGS sequence"/>
</dbReference>
<organism evidence="1 2">
    <name type="scientific">Nocardiopsis algeriensis</name>
    <dbReference type="NCBI Taxonomy" id="1478215"/>
    <lineage>
        <taxon>Bacteria</taxon>
        <taxon>Bacillati</taxon>
        <taxon>Actinomycetota</taxon>
        <taxon>Actinomycetes</taxon>
        <taxon>Streptosporangiales</taxon>
        <taxon>Nocardiopsidaceae</taxon>
        <taxon>Nocardiopsis</taxon>
    </lineage>
</organism>
<gene>
    <name evidence="1" type="ORF">FHS13_000377</name>
</gene>
<dbReference type="EMBL" id="JACHJO010000001">
    <property type="protein sequence ID" value="MBB6118449.1"/>
    <property type="molecule type" value="Genomic_DNA"/>
</dbReference>